<evidence type="ECO:0000313" key="1">
    <source>
        <dbReference type="EMBL" id="JAH19324.1"/>
    </source>
</evidence>
<dbReference type="EMBL" id="GBXM01089253">
    <property type="protein sequence ID" value="JAH19324.1"/>
    <property type="molecule type" value="Transcribed_RNA"/>
</dbReference>
<reference evidence="1" key="1">
    <citation type="submission" date="2014-11" db="EMBL/GenBank/DDBJ databases">
        <authorList>
            <person name="Amaro Gonzalez C."/>
        </authorList>
    </citation>
    <scope>NUCLEOTIDE SEQUENCE</scope>
</reference>
<sequence length="26" mass="3175">MNQDQKHIIRALVAYKQMPQLQFIFL</sequence>
<accession>A0A0E9QR73</accession>
<organism evidence="1">
    <name type="scientific">Anguilla anguilla</name>
    <name type="common">European freshwater eel</name>
    <name type="synonym">Muraena anguilla</name>
    <dbReference type="NCBI Taxonomy" id="7936"/>
    <lineage>
        <taxon>Eukaryota</taxon>
        <taxon>Metazoa</taxon>
        <taxon>Chordata</taxon>
        <taxon>Craniata</taxon>
        <taxon>Vertebrata</taxon>
        <taxon>Euteleostomi</taxon>
        <taxon>Actinopterygii</taxon>
        <taxon>Neopterygii</taxon>
        <taxon>Teleostei</taxon>
        <taxon>Anguilliformes</taxon>
        <taxon>Anguillidae</taxon>
        <taxon>Anguilla</taxon>
    </lineage>
</organism>
<protein>
    <submittedName>
        <fullName evidence="1">Uncharacterized protein</fullName>
    </submittedName>
</protein>
<name>A0A0E9QR73_ANGAN</name>
<reference evidence="1" key="2">
    <citation type="journal article" date="2015" name="Fish Shellfish Immunol.">
        <title>Early steps in the European eel (Anguilla anguilla)-Vibrio vulnificus interaction in the gills: Role of the RtxA13 toxin.</title>
        <authorList>
            <person name="Callol A."/>
            <person name="Pajuelo D."/>
            <person name="Ebbesson L."/>
            <person name="Teles M."/>
            <person name="MacKenzie S."/>
            <person name="Amaro C."/>
        </authorList>
    </citation>
    <scope>NUCLEOTIDE SEQUENCE</scope>
</reference>
<dbReference type="AlphaFoldDB" id="A0A0E9QR73"/>
<proteinExistence type="predicted"/>